<dbReference type="EMBL" id="OY978837">
    <property type="protein sequence ID" value="CAK6596454.1"/>
    <property type="molecule type" value="Genomic_DNA"/>
</dbReference>
<evidence type="ECO:0000256" key="6">
    <source>
        <dbReference type="ARBA" id="ARBA00035731"/>
    </source>
</evidence>
<name>A0AAV1MEL4_9CAUD</name>
<keyword evidence="3" id="KW-1227">Viral tail protein</keyword>
<keyword evidence="2" id="KW-1235">Degradation of host cell envelope components during virus entry</keyword>
<proteinExistence type="predicted"/>
<evidence type="ECO:0000256" key="2">
    <source>
        <dbReference type="ARBA" id="ARBA00022717"/>
    </source>
</evidence>
<accession>A0AAV1MEL4</accession>
<evidence type="ECO:0000256" key="5">
    <source>
        <dbReference type="ARBA" id="ARBA00023296"/>
    </source>
</evidence>
<sequence>MPINKGGYMALTRATRPYVPGIRLLGEGTLDNALTFAVPEMFSVPKDGVHSANAGLMAMFNADYNNFRLTKGTYLLTDTLEIVFSKDVNIVCEEGVVIKLANNVRKHMLHFYGDRVHNFSWEGGELNGNWEGQGGEVLVSGHVDDVSHGIVISRWNVAKITDFFAHDCMGHHINHAGNNYFIAEHIRIDSHISTNFPAGGARGDGITGVSKNVYINDVSGYSSDDLIGIFPGATWIPGETDLNYLQVESIIIENINPKSKVDASGVTRYTWHGVTGGSWNGVNVKTVVIDNVVGEVQDGGVRYRCSPASGDDTILNGSADHISITGVHVYVNGKTTDQYETVAVMIGSHQQSTTLGATPSYFKNVHISDITSNTSDNLRTVIMAGHATIDNLNISDVSVNYTKPEHTASHVTLTGSNIIGRVHLSNCASHHQGVVSDTVMNARPVVRCSLNSNGVTTIRGTNLAVRRSSNGEAWIGSVLFTANFPNKVALFGEDLVLNAPNNFASAHPARGCHFTDRFLGRIRRDHILDGWVFEDACTQWDGSNFGRPNAANFTGYALVKDWKAGTLIRTTGSPWGECAGWVCVEGGAAPKWALAKANFDDSESRMTSTTTPTQLTPRMLITTALINASGFPGASGTLLTYTGAARTDRAGAYQEFTPASGTKKYMRTWNNGTSTWNNWLSVTFA</sequence>
<evidence type="ECO:0000256" key="3">
    <source>
        <dbReference type="ARBA" id="ARBA00022732"/>
    </source>
</evidence>
<keyword evidence="6" id="KW-1238">Degradation of host capsule during virus entry</keyword>
<keyword evidence="5" id="KW-1160">Virus entry into host cell</keyword>
<evidence type="ECO:0000313" key="8">
    <source>
        <dbReference type="Proteomes" id="UP001497442"/>
    </source>
</evidence>
<organism evidence="7 8">
    <name type="scientific">Klebsiella phage vB_Kpl_K44PH129C1</name>
    <dbReference type="NCBI Taxonomy" id="3071657"/>
    <lineage>
        <taxon>Viruses</taxon>
        <taxon>Duplodnaviria</taxon>
        <taxon>Heunggongvirae</taxon>
        <taxon>Uroviricota</taxon>
        <taxon>Caudoviricetes</taxon>
        <taxon>Autographivirales</taxon>
        <taxon>Autosignataviridae</taxon>
        <taxon>Molineuxvirinae</taxon>
        <taxon>Ulipvirus</taxon>
        <taxon>Ulipvirus K44PH129C1</taxon>
    </lineage>
</organism>
<dbReference type="Proteomes" id="UP001497442">
    <property type="component" value="Chromosome"/>
</dbReference>
<evidence type="ECO:0000256" key="4">
    <source>
        <dbReference type="ARBA" id="ARBA00022844"/>
    </source>
</evidence>
<gene>
    <name evidence="7" type="ORF">K44PH129C1_LOCUS10</name>
</gene>
<dbReference type="GO" id="GO:0098015">
    <property type="term" value="C:virus tail"/>
    <property type="evidence" value="ECO:0007669"/>
    <property type="project" value="UniProtKB-KW"/>
</dbReference>
<protein>
    <submittedName>
        <fullName evidence="7">Tail spike protein</fullName>
    </submittedName>
</protein>
<dbReference type="CDD" id="cd19958">
    <property type="entry name" value="pyocin_knob"/>
    <property type="match status" value="1"/>
</dbReference>
<dbReference type="GO" id="GO:0098996">
    <property type="term" value="P:symbiont entry into host cell via disruption of host cell glycocalyx"/>
    <property type="evidence" value="ECO:0007669"/>
    <property type="project" value="UniProtKB-KW"/>
</dbReference>
<dbReference type="InterPro" id="IPR011050">
    <property type="entry name" value="Pectin_lyase_fold/virulence"/>
</dbReference>
<comment type="subcellular location">
    <subcellularLocation>
        <location evidence="1">Virion</location>
    </subcellularLocation>
</comment>
<dbReference type="SUPFAM" id="SSF51126">
    <property type="entry name" value="Pectin lyase-like"/>
    <property type="match status" value="1"/>
</dbReference>
<dbReference type="GO" id="GO:0098994">
    <property type="term" value="P:symbiont entry into host cell via disruption of host cell envelope"/>
    <property type="evidence" value="ECO:0007669"/>
    <property type="project" value="UniProtKB-KW"/>
</dbReference>
<keyword evidence="4" id="KW-0946">Virion</keyword>
<evidence type="ECO:0000256" key="1">
    <source>
        <dbReference type="ARBA" id="ARBA00004328"/>
    </source>
</evidence>
<reference evidence="7 8" key="1">
    <citation type="submission" date="2023-10" db="EMBL/GenBank/DDBJ databases">
        <authorList>
            <person name="Robby Concha-Eloko"/>
            <person name="Pilar Barberan- Martinez"/>
            <person name="Rafael Sanjuan"/>
            <person name="Pilar Domingo-Calap"/>
        </authorList>
    </citation>
    <scope>NUCLEOTIDE SEQUENCE [LARGE SCALE GENOMIC DNA]</scope>
</reference>
<keyword evidence="8" id="KW-1185">Reference proteome</keyword>
<evidence type="ECO:0000313" key="7">
    <source>
        <dbReference type="EMBL" id="CAK6596454.1"/>
    </source>
</evidence>